<dbReference type="Pfam" id="PF23397">
    <property type="entry name" value="DUF7104"/>
    <property type="match status" value="2"/>
</dbReference>
<dbReference type="PANTHER" id="PTHR24148:SF78">
    <property type="entry name" value="HETEROKARYON INCOMPATIBILITY DOMAIN-CONTAINING PROTEIN"/>
    <property type="match status" value="1"/>
</dbReference>
<reference evidence="2" key="1">
    <citation type="journal article" date="2023" name="Mol. Phylogenet. Evol.">
        <title>Genome-scale phylogeny and comparative genomics of the fungal order Sordariales.</title>
        <authorList>
            <person name="Hensen N."/>
            <person name="Bonometti L."/>
            <person name="Westerberg I."/>
            <person name="Brannstrom I.O."/>
            <person name="Guillou S."/>
            <person name="Cros-Aarteil S."/>
            <person name="Calhoun S."/>
            <person name="Haridas S."/>
            <person name="Kuo A."/>
            <person name="Mondo S."/>
            <person name="Pangilinan J."/>
            <person name="Riley R."/>
            <person name="LaButti K."/>
            <person name="Andreopoulos B."/>
            <person name="Lipzen A."/>
            <person name="Chen C."/>
            <person name="Yan M."/>
            <person name="Daum C."/>
            <person name="Ng V."/>
            <person name="Clum A."/>
            <person name="Steindorff A."/>
            <person name="Ohm R.A."/>
            <person name="Martin F."/>
            <person name="Silar P."/>
            <person name="Natvig D.O."/>
            <person name="Lalanne C."/>
            <person name="Gautier V."/>
            <person name="Ament-Velasquez S.L."/>
            <person name="Kruys A."/>
            <person name="Hutchinson M.I."/>
            <person name="Powell A.J."/>
            <person name="Barry K."/>
            <person name="Miller A.N."/>
            <person name="Grigoriev I.V."/>
            <person name="Debuchy R."/>
            <person name="Gladieux P."/>
            <person name="Hiltunen Thoren M."/>
            <person name="Johannesson H."/>
        </authorList>
    </citation>
    <scope>NUCLEOTIDE SEQUENCE</scope>
    <source>
        <strain evidence="2">CBS 508.74</strain>
    </source>
</reference>
<dbReference type="InterPro" id="IPR055530">
    <property type="entry name" value="DUF7104"/>
</dbReference>
<name>A0AAN6TM22_9PEZI</name>
<evidence type="ECO:0000259" key="1">
    <source>
        <dbReference type="Pfam" id="PF06985"/>
    </source>
</evidence>
<dbReference type="PANTHER" id="PTHR24148">
    <property type="entry name" value="ANKYRIN REPEAT DOMAIN-CONTAINING PROTEIN 39 HOMOLOG-RELATED"/>
    <property type="match status" value="1"/>
</dbReference>
<organism evidence="2 3">
    <name type="scientific">Canariomyces notabilis</name>
    <dbReference type="NCBI Taxonomy" id="2074819"/>
    <lineage>
        <taxon>Eukaryota</taxon>
        <taxon>Fungi</taxon>
        <taxon>Dikarya</taxon>
        <taxon>Ascomycota</taxon>
        <taxon>Pezizomycotina</taxon>
        <taxon>Sordariomycetes</taxon>
        <taxon>Sordariomycetidae</taxon>
        <taxon>Sordariales</taxon>
        <taxon>Chaetomiaceae</taxon>
        <taxon>Canariomyces</taxon>
    </lineage>
</organism>
<keyword evidence="3" id="KW-1185">Reference proteome</keyword>
<dbReference type="EMBL" id="MU853332">
    <property type="protein sequence ID" value="KAK4116940.1"/>
    <property type="molecule type" value="Genomic_DNA"/>
</dbReference>
<dbReference type="InterPro" id="IPR052895">
    <property type="entry name" value="HetReg/Transcr_Mod"/>
</dbReference>
<dbReference type="GeneID" id="89938089"/>
<dbReference type="InterPro" id="IPR011990">
    <property type="entry name" value="TPR-like_helical_dom_sf"/>
</dbReference>
<proteinExistence type="predicted"/>
<evidence type="ECO:0000313" key="2">
    <source>
        <dbReference type="EMBL" id="KAK4116940.1"/>
    </source>
</evidence>
<accession>A0AAN6TM22</accession>
<feature type="domain" description="Heterokaryon incompatibility" evidence="1">
    <location>
        <begin position="61"/>
        <end position="198"/>
    </location>
</feature>
<protein>
    <submittedName>
        <fullName evidence="2">HET-domain-containing protein</fullName>
    </submittedName>
</protein>
<dbReference type="Pfam" id="PF06985">
    <property type="entry name" value="HET"/>
    <property type="match status" value="1"/>
</dbReference>
<dbReference type="AlphaFoldDB" id="A0AAN6TM22"/>
<gene>
    <name evidence="2" type="ORF">N656DRAFT_772933</name>
</gene>
<dbReference type="InterPro" id="IPR010730">
    <property type="entry name" value="HET"/>
</dbReference>
<evidence type="ECO:0000313" key="3">
    <source>
        <dbReference type="Proteomes" id="UP001302812"/>
    </source>
</evidence>
<dbReference type="Proteomes" id="UP001302812">
    <property type="component" value="Unassembled WGS sequence"/>
</dbReference>
<reference evidence="2" key="2">
    <citation type="submission" date="2023-05" db="EMBL/GenBank/DDBJ databases">
        <authorList>
            <consortium name="Lawrence Berkeley National Laboratory"/>
            <person name="Steindorff A."/>
            <person name="Hensen N."/>
            <person name="Bonometti L."/>
            <person name="Westerberg I."/>
            <person name="Brannstrom I.O."/>
            <person name="Guillou S."/>
            <person name="Cros-Aarteil S."/>
            <person name="Calhoun S."/>
            <person name="Haridas S."/>
            <person name="Kuo A."/>
            <person name="Mondo S."/>
            <person name="Pangilinan J."/>
            <person name="Riley R."/>
            <person name="Labutti K."/>
            <person name="Andreopoulos B."/>
            <person name="Lipzen A."/>
            <person name="Chen C."/>
            <person name="Yanf M."/>
            <person name="Daum C."/>
            <person name="Ng V."/>
            <person name="Clum A."/>
            <person name="Ohm R."/>
            <person name="Martin F."/>
            <person name="Silar P."/>
            <person name="Natvig D."/>
            <person name="Lalanne C."/>
            <person name="Gautier V."/>
            <person name="Ament-Velasquez S.L."/>
            <person name="Kruys A."/>
            <person name="Hutchinson M.I."/>
            <person name="Powell A.J."/>
            <person name="Barry K."/>
            <person name="Miller A.N."/>
            <person name="Grigoriev I.V."/>
            <person name="Debuchy R."/>
            <person name="Gladieux P."/>
            <person name="Thoren M.H."/>
            <person name="Johannesson H."/>
        </authorList>
    </citation>
    <scope>NUCLEOTIDE SEQUENCE</scope>
    <source>
        <strain evidence="2">CBS 508.74</strain>
    </source>
</reference>
<comment type="caution">
    <text evidence="2">The sequence shown here is derived from an EMBL/GenBank/DDBJ whole genome shotgun (WGS) entry which is preliminary data.</text>
</comment>
<dbReference type="Gene3D" id="1.25.40.10">
    <property type="entry name" value="Tetratricopeptide repeat domain"/>
    <property type="match status" value="1"/>
</dbReference>
<dbReference type="RefSeq" id="XP_064674510.1">
    <property type="nucleotide sequence ID" value="XM_064813964.1"/>
</dbReference>
<sequence>MAHVQHADPDATVWQPYQYSPLPDGSIRLLVLAPSEDPEVPICCRLVEYSLRGPNERPDLFEALSYVWGGSNKPCSISVGSGFSLAITASLHAALLRLRGRTFERVMWIDAVCINQGDLIERAAQVRLMAEVYCRACRVIIWLGEAEGGGSDQALSVIRAAATSEENTRCLDNRTSSTQAILTLLQRPWFQRIWVLQEAAAARQIVVRYGADELDGYAFYLGLRSLQQTSGDDLARLLNLVRPATYLMSGSIFRPRSYNIRPSGEASLDIRTLGELIDMYHAHQATDRRDKVFALLGMSSDGTSTLDEAGLSPDYTLSWGEVMRRVVKYILGNHVKIDTWDDEEMAVIRGKGYIIGRISSVENAIHSNAGQTVDFVPIHGVASRYTLHALAKPLQRGDLVCQLQGVLRPVVIRWCKGYFCVIMIAGPSLTGDVNIAGNDIAQLGLQTDFWLLWDWRRFGTDCGAPDQEQFPLLTTSRVAGRPHSAIADVLHKISRKWDTGLTWENIWGSQTATSMFQEAVEEYEQAFGHGGQYGQPGGEEFNEGQKWAHEAAKSIRMLAHAMVQRLSDSTDQRALPGDEICVEETITTTGADLLSAVAWMKEEVSEIMTPGKTAENMLKQAIHMRMQAKGPNHPDVLKTKEKLAMKCWSIWPEGKAKELLEEIRGVRTLLQGSEHPDLLSTMERTAEIGPYKGWGNSCAQFNEMIEARTRLHGARRPDTLTSKEKLAYWKVYQAIQQGWHSFIETVDLFKQAIEERMRVQGASHPDVARIVGLFERMVRWNLLPRLHVKELRDIEVLAGWMTYYAILAGQEKISQASLAMVARYESSDRVRRLLEYEGKELRITEPIVEAAAGNQVHGVKVMKLLLDIRGDEIPVTENLLKVVALNSNPSHCAEIARLLVERMGSKIRELITDEVLMTATRNKWVRDSLSGVESPFEVFLNLKGKTRITTDVVRAARESRHEWRLMEYLKGQRGRGVLTMDELAHQMISRYPQVPYYI</sequence>